<proteinExistence type="predicted"/>
<dbReference type="Gene3D" id="1.25.40.10">
    <property type="entry name" value="Tetratricopeptide repeat domain"/>
    <property type="match status" value="1"/>
</dbReference>
<dbReference type="InterPro" id="IPR017907">
    <property type="entry name" value="Znf_RING_CS"/>
</dbReference>
<name>A0ABM1BE85_LIMPO</name>
<dbReference type="SUPFAM" id="SSF88697">
    <property type="entry name" value="PUA domain-like"/>
    <property type="match status" value="1"/>
</dbReference>
<dbReference type="Pfam" id="PF02190">
    <property type="entry name" value="LON_substr_bdg"/>
    <property type="match status" value="1"/>
</dbReference>
<dbReference type="PROSITE" id="PS51787">
    <property type="entry name" value="LON_N"/>
    <property type="match status" value="1"/>
</dbReference>
<dbReference type="InterPro" id="IPR046336">
    <property type="entry name" value="Lon_prtase_N_sf"/>
</dbReference>
<dbReference type="PROSITE" id="PS50089">
    <property type="entry name" value="ZF_RING_2"/>
    <property type="match status" value="2"/>
</dbReference>
<reference evidence="9" key="1">
    <citation type="submission" date="2025-08" db="UniProtKB">
        <authorList>
            <consortium name="RefSeq"/>
        </authorList>
    </citation>
    <scope>IDENTIFICATION</scope>
    <source>
        <tissue evidence="9">Muscle</tissue>
    </source>
</reference>
<dbReference type="InterPro" id="IPR015947">
    <property type="entry name" value="PUA-like_sf"/>
</dbReference>
<dbReference type="SMART" id="SM00464">
    <property type="entry name" value="LON"/>
    <property type="match status" value="1"/>
</dbReference>
<dbReference type="SMART" id="SM00028">
    <property type="entry name" value="TPR"/>
    <property type="match status" value="3"/>
</dbReference>
<keyword evidence="5" id="KW-0802">TPR repeat</keyword>
<dbReference type="Pfam" id="PF13181">
    <property type="entry name" value="TPR_8"/>
    <property type="match status" value="1"/>
</dbReference>
<dbReference type="Pfam" id="PF13923">
    <property type="entry name" value="zf-C3HC4_2"/>
    <property type="match status" value="1"/>
</dbReference>
<protein>
    <submittedName>
        <fullName evidence="9">LON peptidase N-terminal domain and RING finger protein 3-like</fullName>
    </submittedName>
</protein>
<evidence type="ECO:0000259" key="7">
    <source>
        <dbReference type="PROSITE" id="PS51787"/>
    </source>
</evidence>
<evidence type="ECO:0000313" key="9">
    <source>
        <dbReference type="RefSeq" id="XP_013780205.1"/>
    </source>
</evidence>
<dbReference type="Gene3D" id="2.30.130.40">
    <property type="entry name" value="LON domain-like"/>
    <property type="match status" value="1"/>
</dbReference>
<dbReference type="InterPro" id="IPR013083">
    <property type="entry name" value="Znf_RING/FYVE/PHD"/>
</dbReference>
<evidence type="ECO:0000256" key="5">
    <source>
        <dbReference type="PROSITE-ProRule" id="PRU00339"/>
    </source>
</evidence>
<evidence type="ECO:0000256" key="4">
    <source>
        <dbReference type="PROSITE-ProRule" id="PRU00175"/>
    </source>
</evidence>
<evidence type="ECO:0000313" key="8">
    <source>
        <dbReference type="Proteomes" id="UP000694941"/>
    </source>
</evidence>
<dbReference type="SUPFAM" id="SSF57850">
    <property type="entry name" value="RING/U-box"/>
    <property type="match status" value="2"/>
</dbReference>
<dbReference type="InterPro" id="IPR003111">
    <property type="entry name" value="Lon_prtase_N"/>
</dbReference>
<keyword evidence="8" id="KW-1185">Reference proteome</keyword>
<dbReference type="RefSeq" id="XP_013780205.1">
    <property type="nucleotide sequence ID" value="XM_013924751.2"/>
</dbReference>
<dbReference type="InterPro" id="IPR011990">
    <property type="entry name" value="TPR-like_helical_dom_sf"/>
</dbReference>
<evidence type="ECO:0000256" key="3">
    <source>
        <dbReference type="ARBA" id="ARBA00022833"/>
    </source>
</evidence>
<evidence type="ECO:0000256" key="2">
    <source>
        <dbReference type="ARBA" id="ARBA00022771"/>
    </source>
</evidence>
<dbReference type="InterPro" id="IPR001841">
    <property type="entry name" value="Znf_RING"/>
</dbReference>
<dbReference type="PANTHER" id="PTHR23327">
    <property type="entry name" value="RING FINGER PROTEIN 127"/>
    <property type="match status" value="1"/>
</dbReference>
<feature type="domain" description="RING-type" evidence="6">
    <location>
        <begin position="343"/>
        <end position="381"/>
    </location>
</feature>
<organism evidence="8 9">
    <name type="scientific">Limulus polyphemus</name>
    <name type="common">Atlantic horseshoe crab</name>
    <dbReference type="NCBI Taxonomy" id="6850"/>
    <lineage>
        <taxon>Eukaryota</taxon>
        <taxon>Metazoa</taxon>
        <taxon>Ecdysozoa</taxon>
        <taxon>Arthropoda</taxon>
        <taxon>Chelicerata</taxon>
        <taxon>Merostomata</taxon>
        <taxon>Xiphosura</taxon>
        <taxon>Limulidae</taxon>
        <taxon>Limulus</taxon>
    </lineage>
</organism>
<keyword evidence="3" id="KW-0862">Zinc</keyword>
<dbReference type="InterPro" id="IPR027370">
    <property type="entry name" value="Znf-RING_euk"/>
</dbReference>
<dbReference type="Pfam" id="PF13445">
    <property type="entry name" value="zf-RING_UBOX"/>
    <property type="match status" value="1"/>
</dbReference>
<dbReference type="CDD" id="cd16514">
    <property type="entry name" value="RING-HC_LONFs_rpt2"/>
    <property type="match status" value="1"/>
</dbReference>
<keyword evidence="1" id="KW-0479">Metal-binding</keyword>
<dbReference type="Gene3D" id="3.30.40.10">
    <property type="entry name" value="Zinc/RING finger domain, C3HC4 (zinc finger)"/>
    <property type="match status" value="2"/>
</dbReference>
<dbReference type="PROSITE" id="PS50005">
    <property type="entry name" value="TPR"/>
    <property type="match status" value="1"/>
</dbReference>
<dbReference type="Proteomes" id="UP000694941">
    <property type="component" value="Unplaced"/>
</dbReference>
<accession>A0ABM1BE85</accession>
<dbReference type="InterPro" id="IPR019734">
    <property type="entry name" value="TPR_rpt"/>
</dbReference>
<evidence type="ECO:0000256" key="1">
    <source>
        <dbReference type="ARBA" id="ARBA00022723"/>
    </source>
</evidence>
<feature type="repeat" description="TPR" evidence="5">
    <location>
        <begin position="118"/>
        <end position="151"/>
    </location>
</feature>
<sequence length="642" mass="72679">MEVNSHSCQCGPAPPDHLESIIESLTQIAKERSCRRPSLTLSKIGDLAGCCACLDIFFEPVTASCGHTFCRKCLIKENMLITCNVCGATHTFNYISSLKINVTVSTLIEKWWLNALQSAKLRCDGNELFLIGKVELALEKYTQAHELDPDNHLIASNRSHALLILGQANEALEVADLAIHLCPTWPKGYFRKGAALVSLGRYEEAAVAYLQCLLLDSSVAVIKQEVTEMIQKSLIPLNSSLKYGGSESSYSSSASFPDQNSIGGSDGSIYSIASSDSLYHISDSDEESFYQTESYRTGVWNRDCFHKVLDRLFTEAQKVKSFVPTLKHRPVDPKKLDKKDVECPLCFRLFWQPVTTPCGHMFCRMCLDRCLDHQPFCPMCKTSLQEYLAKRQNTTTEFMELVLQTFFPEDYLERKHIFEEEMEELTSAGKDPEHVIPLFVCAMAFPTIPCPLHVFEPRYRLMIRQCMESGTRQFGMCAYSADSPQGVPDYGSMLEIRDVQYFPDGRSIVYTIGGHRFHVLSRGMRDGYNTGAVEFLKDEPPEGAEIQEVKRLHGQIYREAETWFMNLPQQTKQQILQHFGAMPAVENDYLTLVDGPAWIWWVVATLPIDPKAQLAILAMTSLRKRLDTVHRIFQFLHCRGAF</sequence>
<feature type="domain" description="RING-type" evidence="6">
    <location>
        <begin position="50"/>
        <end position="86"/>
    </location>
</feature>
<feature type="domain" description="Lon N-terminal" evidence="7">
    <location>
        <begin position="433"/>
        <end position="637"/>
    </location>
</feature>
<dbReference type="GeneID" id="106464596"/>
<evidence type="ECO:0000259" key="6">
    <source>
        <dbReference type="PROSITE" id="PS50089"/>
    </source>
</evidence>
<dbReference type="SUPFAM" id="SSF48452">
    <property type="entry name" value="TPR-like"/>
    <property type="match status" value="1"/>
</dbReference>
<dbReference type="PROSITE" id="PS00518">
    <property type="entry name" value="ZF_RING_1"/>
    <property type="match status" value="2"/>
</dbReference>
<keyword evidence="2 4" id="KW-0863">Zinc-finger</keyword>
<gene>
    <name evidence="9" type="primary">LOC106464596</name>
</gene>
<dbReference type="PANTHER" id="PTHR23327:SF42">
    <property type="entry name" value="LON PEPTIDASE N-TERMINAL DOMAIN AND RING FINGER PROTEIN C14F5.10C"/>
    <property type="match status" value="1"/>
</dbReference>
<dbReference type="SMART" id="SM00184">
    <property type="entry name" value="RING"/>
    <property type="match status" value="2"/>
</dbReference>